<keyword evidence="1" id="KW-0472">Membrane</keyword>
<dbReference type="KEGG" id="fcr:HYN56_19000"/>
<feature type="transmembrane region" description="Helical" evidence="1">
    <location>
        <begin position="20"/>
        <end position="39"/>
    </location>
</feature>
<feature type="domain" description="Signal transduction histidine kinase internal region" evidence="2">
    <location>
        <begin position="166"/>
        <end position="243"/>
    </location>
</feature>
<dbReference type="InterPro" id="IPR050640">
    <property type="entry name" value="Bact_2-comp_sensor_kinase"/>
</dbReference>
<proteinExistence type="predicted"/>
<dbReference type="Proteomes" id="UP000245250">
    <property type="component" value="Chromosome"/>
</dbReference>
<dbReference type="SUPFAM" id="SSF55874">
    <property type="entry name" value="ATPase domain of HSP90 chaperone/DNA topoisomerase II/histidine kinase"/>
    <property type="match status" value="1"/>
</dbReference>
<organism evidence="3 4">
    <name type="scientific">Flavobacterium crocinum</name>
    <dbReference type="NCBI Taxonomy" id="2183896"/>
    <lineage>
        <taxon>Bacteria</taxon>
        <taxon>Pseudomonadati</taxon>
        <taxon>Bacteroidota</taxon>
        <taxon>Flavobacteriia</taxon>
        <taxon>Flavobacteriales</taxon>
        <taxon>Flavobacteriaceae</taxon>
        <taxon>Flavobacterium</taxon>
    </lineage>
</organism>
<gene>
    <name evidence="3" type="ORF">HYN56_19000</name>
</gene>
<dbReference type="Pfam" id="PF06580">
    <property type="entry name" value="His_kinase"/>
    <property type="match status" value="1"/>
</dbReference>
<accession>A0A2S1YQ16</accession>
<evidence type="ECO:0000313" key="3">
    <source>
        <dbReference type="EMBL" id="AWK06200.1"/>
    </source>
</evidence>
<dbReference type="OrthoDB" id="9809908at2"/>
<keyword evidence="1" id="KW-1133">Transmembrane helix</keyword>
<keyword evidence="3" id="KW-0808">Transferase</keyword>
<dbReference type="PANTHER" id="PTHR34220:SF7">
    <property type="entry name" value="SENSOR HISTIDINE KINASE YPDA"/>
    <property type="match status" value="1"/>
</dbReference>
<reference evidence="3 4" key="1">
    <citation type="submission" date="2018-05" db="EMBL/GenBank/DDBJ databases">
        <title>Genome sequencing of Flavobacterium sp. HYN0056.</title>
        <authorList>
            <person name="Yi H."/>
            <person name="Baek C."/>
        </authorList>
    </citation>
    <scope>NUCLEOTIDE SEQUENCE [LARGE SCALE GENOMIC DNA]</scope>
    <source>
        <strain evidence="3 4">HYN0056</strain>
    </source>
</reference>
<name>A0A2S1YQ16_9FLAO</name>
<keyword evidence="4" id="KW-1185">Reference proteome</keyword>
<feature type="transmembrane region" description="Helical" evidence="1">
    <location>
        <begin position="83"/>
        <end position="101"/>
    </location>
</feature>
<dbReference type="EMBL" id="CP029255">
    <property type="protein sequence ID" value="AWK06200.1"/>
    <property type="molecule type" value="Genomic_DNA"/>
</dbReference>
<dbReference type="AlphaFoldDB" id="A0A2S1YQ16"/>
<evidence type="ECO:0000256" key="1">
    <source>
        <dbReference type="SAM" id="Phobius"/>
    </source>
</evidence>
<dbReference type="Gene3D" id="3.30.565.10">
    <property type="entry name" value="Histidine kinase-like ATPase, C-terminal domain"/>
    <property type="match status" value="1"/>
</dbReference>
<dbReference type="PANTHER" id="PTHR34220">
    <property type="entry name" value="SENSOR HISTIDINE KINASE YPDA"/>
    <property type="match status" value="1"/>
</dbReference>
<protein>
    <submittedName>
        <fullName evidence="3">Histidine kinase</fullName>
    </submittedName>
</protein>
<dbReference type="GO" id="GO:0000155">
    <property type="term" value="F:phosphorelay sensor kinase activity"/>
    <property type="evidence" value="ECO:0007669"/>
    <property type="project" value="InterPro"/>
</dbReference>
<dbReference type="GO" id="GO:0016020">
    <property type="term" value="C:membrane"/>
    <property type="evidence" value="ECO:0007669"/>
    <property type="project" value="InterPro"/>
</dbReference>
<keyword evidence="3" id="KW-0418">Kinase</keyword>
<feature type="transmembrane region" description="Helical" evidence="1">
    <location>
        <begin position="131"/>
        <end position="149"/>
    </location>
</feature>
<evidence type="ECO:0000259" key="2">
    <source>
        <dbReference type="Pfam" id="PF06580"/>
    </source>
</evidence>
<dbReference type="InterPro" id="IPR010559">
    <property type="entry name" value="Sig_transdc_His_kin_internal"/>
</dbReference>
<keyword evidence="1" id="KW-0812">Transmembrane</keyword>
<sequence length="350" mass="41825">MYIFVLKIYQMYKGTITKKLECLIHLIYWVLIFYFTFVKNPISAHFFTPDLFLWTYFIVFVLTFYFHYLIVMKKVFKAFNWKRLFAGVFVSYLVFTFLRFLSEQVITKILFDKVNYTDINFLNYMLDNMQYSSMTIILSSFLWFVIYSIRLLEYNQIILEENKNTEIKFLKAQINPHFVFNTLNNIYSMVYFQSDKSLTAIDKLSQIMRFTTYESQKEKIRLSDEVDYIKAYIKLEELRHQENVVVDLKLELENEFEEIPPYILSPLVENALKHGAVSNTKPIEIDLKVLSGKLTFKVKNTIGTQKKDSLGGIGLDNLQKRLEIHYPEKHQLKITKEENHFRAELEIDLK</sequence>
<dbReference type="InterPro" id="IPR036890">
    <property type="entry name" value="HATPase_C_sf"/>
</dbReference>
<evidence type="ECO:0000313" key="4">
    <source>
        <dbReference type="Proteomes" id="UP000245250"/>
    </source>
</evidence>
<feature type="transmembrane region" description="Helical" evidence="1">
    <location>
        <begin position="51"/>
        <end position="71"/>
    </location>
</feature>